<dbReference type="SUPFAM" id="SSF50965">
    <property type="entry name" value="Galactose oxidase, central domain"/>
    <property type="match status" value="1"/>
</dbReference>
<dbReference type="Proteomes" id="UP001314170">
    <property type="component" value="Unassembled WGS sequence"/>
</dbReference>
<sequence>MGCCYISRLPDHILMTIFCKVPITTVAECRYVCKSWIDILSHPIFANTFKQSTTSTGATSLVLCVKTDDLYFLEFPQGSESPFSLNLVAEFVKRPPPEALEHNHRLRFVNSCNGLVCVREVNPLRDSFIHILNPVTREYITLPPFEEERERHIAVDLCGIGFSPKTNQFKAIRFFAELNDLSYDLNCEVYTLGTGTWRNIGLVPELDMADWICADYFSFEAFVNGFFHWLILTRDHTEYDRFIPSLCTFDFESEKFETMWMPPPEIDDDTYQYPGLGVFNNSIYFAGYDFCHEESYQIWLMREYGVVESWTKILVIELDWARKCFPYDFCFILAKLFENGDLLLLHQGDTFLYNSRSKIFTKLDAPEIKSSIRAIVHEPSFVSLKAIVKDDSSCEVRKLNCRGAN</sequence>
<protein>
    <recommendedName>
        <fullName evidence="1">F-box domain-containing protein</fullName>
    </recommendedName>
</protein>
<evidence type="ECO:0000313" key="3">
    <source>
        <dbReference type="Proteomes" id="UP001314170"/>
    </source>
</evidence>
<dbReference type="InterPro" id="IPR050796">
    <property type="entry name" value="SCF_F-box_component"/>
</dbReference>
<gene>
    <name evidence="2" type="ORF">DCAF_LOCUS2550</name>
</gene>
<dbReference type="EMBL" id="CAWUPB010000793">
    <property type="protein sequence ID" value="CAK7324884.1"/>
    <property type="molecule type" value="Genomic_DNA"/>
</dbReference>
<name>A0AAV1QW69_9ROSI</name>
<dbReference type="Pfam" id="PF07734">
    <property type="entry name" value="FBA_1"/>
    <property type="match status" value="1"/>
</dbReference>
<organism evidence="2 3">
    <name type="scientific">Dovyalis caffra</name>
    <dbReference type="NCBI Taxonomy" id="77055"/>
    <lineage>
        <taxon>Eukaryota</taxon>
        <taxon>Viridiplantae</taxon>
        <taxon>Streptophyta</taxon>
        <taxon>Embryophyta</taxon>
        <taxon>Tracheophyta</taxon>
        <taxon>Spermatophyta</taxon>
        <taxon>Magnoliopsida</taxon>
        <taxon>eudicotyledons</taxon>
        <taxon>Gunneridae</taxon>
        <taxon>Pentapetalae</taxon>
        <taxon>rosids</taxon>
        <taxon>fabids</taxon>
        <taxon>Malpighiales</taxon>
        <taxon>Salicaceae</taxon>
        <taxon>Flacourtieae</taxon>
        <taxon>Dovyalis</taxon>
    </lineage>
</organism>
<dbReference type="PROSITE" id="PS50181">
    <property type="entry name" value="FBOX"/>
    <property type="match status" value="1"/>
</dbReference>
<comment type="caution">
    <text evidence="2">The sequence shown here is derived from an EMBL/GenBank/DDBJ whole genome shotgun (WGS) entry which is preliminary data.</text>
</comment>
<dbReference type="Pfam" id="PF00646">
    <property type="entry name" value="F-box"/>
    <property type="match status" value="1"/>
</dbReference>
<dbReference type="InterPro" id="IPR017451">
    <property type="entry name" value="F-box-assoc_interact_dom"/>
</dbReference>
<dbReference type="PANTHER" id="PTHR31672">
    <property type="entry name" value="BNACNNG10540D PROTEIN"/>
    <property type="match status" value="1"/>
</dbReference>
<dbReference type="InterPro" id="IPR011043">
    <property type="entry name" value="Gal_Oxase/kelch_b-propeller"/>
</dbReference>
<dbReference type="InterPro" id="IPR006527">
    <property type="entry name" value="F-box-assoc_dom_typ1"/>
</dbReference>
<feature type="domain" description="F-box" evidence="1">
    <location>
        <begin position="3"/>
        <end position="52"/>
    </location>
</feature>
<keyword evidence="3" id="KW-1185">Reference proteome</keyword>
<reference evidence="2 3" key="1">
    <citation type="submission" date="2024-01" db="EMBL/GenBank/DDBJ databases">
        <authorList>
            <person name="Waweru B."/>
        </authorList>
    </citation>
    <scope>NUCLEOTIDE SEQUENCE [LARGE SCALE GENOMIC DNA]</scope>
</reference>
<dbReference type="NCBIfam" id="TIGR01640">
    <property type="entry name" value="F_box_assoc_1"/>
    <property type="match status" value="1"/>
</dbReference>
<dbReference type="SUPFAM" id="SSF81383">
    <property type="entry name" value="F-box domain"/>
    <property type="match status" value="1"/>
</dbReference>
<evidence type="ECO:0000313" key="2">
    <source>
        <dbReference type="EMBL" id="CAK7324884.1"/>
    </source>
</evidence>
<accession>A0AAV1QW69</accession>
<dbReference type="AlphaFoldDB" id="A0AAV1QW69"/>
<proteinExistence type="predicted"/>
<dbReference type="InterPro" id="IPR001810">
    <property type="entry name" value="F-box_dom"/>
</dbReference>
<evidence type="ECO:0000259" key="1">
    <source>
        <dbReference type="PROSITE" id="PS50181"/>
    </source>
</evidence>
<dbReference type="Gene3D" id="1.20.1280.50">
    <property type="match status" value="1"/>
</dbReference>
<dbReference type="InterPro" id="IPR036047">
    <property type="entry name" value="F-box-like_dom_sf"/>
</dbReference>